<reference evidence="1" key="2">
    <citation type="submission" date="2021-08" db="EMBL/GenBank/DDBJ databases">
        <authorList>
            <person name="Tani A."/>
            <person name="Ola A."/>
            <person name="Ogura Y."/>
            <person name="Katsura K."/>
            <person name="Hayashi T."/>
        </authorList>
    </citation>
    <scope>NUCLEOTIDE SEQUENCE</scope>
    <source>
        <strain evidence="1">DSM 14458</strain>
    </source>
</reference>
<proteinExistence type="predicted"/>
<evidence type="ECO:0000313" key="1">
    <source>
        <dbReference type="EMBL" id="GJE74156.1"/>
    </source>
</evidence>
<keyword evidence="2" id="KW-1185">Reference proteome</keyword>
<comment type="caution">
    <text evidence="1">The sequence shown here is derived from an EMBL/GenBank/DDBJ whole genome shotgun (WGS) entry which is preliminary data.</text>
</comment>
<dbReference type="EMBL" id="BPRE01000002">
    <property type="protein sequence ID" value="GJE74156.1"/>
    <property type="molecule type" value="Genomic_DNA"/>
</dbReference>
<dbReference type="Proteomes" id="UP001055093">
    <property type="component" value="Unassembled WGS sequence"/>
</dbReference>
<dbReference type="RefSeq" id="WP_238307469.1">
    <property type="nucleotide sequence ID" value="NZ_BPRE01000002.1"/>
</dbReference>
<protein>
    <submittedName>
        <fullName evidence="1">Uncharacterized protein</fullName>
    </submittedName>
</protein>
<sequence>MSEREKAAADAALANLPTGGMRLVPHPFSSQIVSAPATTVTLLVDWDVPTPPSFDLEDLARGYFATLGDVSAERGGQA</sequence>
<accession>A0ABQ4UPG2</accession>
<evidence type="ECO:0000313" key="2">
    <source>
        <dbReference type="Proteomes" id="UP001055093"/>
    </source>
</evidence>
<name>A0ABQ4UPG2_9HYPH</name>
<gene>
    <name evidence="1" type="ORF">BGCPKDLD_0725</name>
</gene>
<reference evidence="1" key="1">
    <citation type="journal article" date="2021" name="Front. Microbiol.">
        <title>Comprehensive Comparative Genomics and Phenotyping of Methylobacterium Species.</title>
        <authorList>
            <person name="Alessa O."/>
            <person name="Ogura Y."/>
            <person name="Fujitani Y."/>
            <person name="Takami H."/>
            <person name="Hayashi T."/>
            <person name="Sahin N."/>
            <person name="Tani A."/>
        </authorList>
    </citation>
    <scope>NUCLEOTIDE SEQUENCE</scope>
    <source>
        <strain evidence="1">DSM 14458</strain>
    </source>
</reference>
<organism evidence="1 2">
    <name type="scientific">Methylorubrum suomiense</name>
    <dbReference type="NCBI Taxonomy" id="144191"/>
    <lineage>
        <taxon>Bacteria</taxon>
        <taxon>Pseudomonadati</taxon>
        <taxon>Pseudomonadota</taxon>
        <taxon>Alphaproteobacteria</taxon>
        <taxon>Hyphomicrobiales</taxon>
        <taxon>Methylobacteriaceae</taxon>
        <taxon>Methylorubrum</taxon>
    </lineage>
</organism>